<dbReference type="InterPro" id="IPR011009">
    <property type="entry name" value="Kinase-like_dom_sf"/>
</dbReference>
<dbReference type="EMBL" id="CVRL01000008">
    <property type="protein sequence ID" value="CRL09954.1"/>
    <property type="molecule type" value="Genomic_DNA"/>
</dbReference>
<dbReference type="GO" id="GO:0005524">
    <property type="term" value="F:ATP binding"/>
    <property type="evidence" value="ECO:0007669"/>
    <property type="project" value="UniProtKB-KW"/>
</dbReference>
<evidence type="ECO:0000256" key="3">
    <source>
        <dbReference type="ARBA" id="ARBA00022741"/>
    </source>
</evidence>
<dbReference type="InterPro" id="IPR004147">
    <property type="entry name" value="ABC1_dom"/>
</dbReference>
<evidence type="ECO:0000256" key="2">
    <source>
        <dbReference type="ARBA" id="ARBA00022679"/>
    </source>
</evidence>
<evidence type="ECO:0000313" key="6">
    <source>
        <dbReference type="EMBL" id="CRL09954.1"/>
    </source>
</evidence>
<dbReference type="AlphaFoldDB" id="A0A0H5CYS2"/>
<dbReference type="CDD" id="cd13970">
    <property type="entry name" value="ABC1_ADCK3"/>
    <property type="match status" value="1"/>
</dbReference>
<keyword evidence="2" id="KW-0808">Transferase</keyword>
<protein>
    <submittedName>
        <fullName evidence="6">Putative ubiquinone biosynthesis protein UbiB</fullName>
    </submittedName>
</protein>
<keyword evidence="6" id="KW-0830">Ubiquinone</keyword>
<sequence>MSAKTGKMQPRPVPTGRVSRAFRVGGVAAHLAGQVAVGGMQAVLRGARPSLRELALTPAALGKLTSELAAMRGAAMKLGQLLSMDAGDILPQEFAIILSRLRAEADFMPPRQLKQVLDQNWGEGWQRRFRRFDVRPIAAASIGQVHRAILPDGRDVAVKVQYPGIAQSIDSDLSNIASLLRASRLIPASFDLDPYLQEVRRQLHEEVDYEREGHQLGWFGEQLMADPRFLVPEQCPHLSTDSILVMRFMQGQPIEKAASAAQSVRDGIVRDLFALFLRELFEFSVMQSDPNFANYLWQEDTGCIVLLDFGATRSLADETSMAYREFLRAGLGLTSEVSLETAAGQLGFLPTDLSADQKTRILAMMTRVFDALTTGEAFDFADTSLAQEIQAEGFALMEERVAPPAVPMDVLFVQRKLGGLVLLATKLGARVDLRSLLDPYLGQSSYHSAAE</sequence>
<organism evidence="6 7">
    <name type="scientific">Phaeobacter italicus</name>
    <dbReference type="NCBI Taxonomy" id="481446"/>
    <lineage>
        <taxon>Bacteria</taxon>
        <taxon>Pseudomonadati</taxon>
        <taxon>Pseudomonadota</taxon>
        <taxon>Alphaproteobacteria</taxon>
        <taxon>Rhodobacterales</taxon>
        <taxon>Roseobacteraceae</taxon>
        <taxon>Phaeobacter</taxon>
    </lineage>
</organism>
<keyword evidence="7" id="KW-1185">Reference proteome</keyword>
<keyword evidence="3" id="KW-0547">Nucleotide-binding</keyword>
<dbReference type="Pfam" id="PF03109">
    <property type="entry name" value="ABC1"/>
    <property type="match status" value="1"/>
</dbReference>
<evidence type="ECO:0000259" key="5">
    <source>
        <dbReference type="Pfam" id="PF03109"/>
    </source>
</evidence>
<dbReference type="PANTHER" id="PTHR43851:SF3">
    <property type="entry name" value="COENZYME Q8"/>
    <property type="match status" value="1"/>
</dbReference>
<dbReference type="GO" id="GO:0016740">
    <property type="term" value="F:transferase activity"/>
    <property type="evidence" value="ECO:0007669"/>
    <property type="project" value="UniProtKB-KW"/>
</dbReference>
<feature type="domain" description="ABC1 atypical kinase-like" evidence="5">
    <location>
        <begin position="101"/>
        <end position="328"/>
    </location>
</feature>
<accession>A0A0H5CYS2</accession>
<dbReference type="STRING" id="481446.NIT7645_00504"/>
<comment type="similarity">
    <text evidence="1">Belongs to the protein kinase superfamily. ADCK protein kinase family.</text>
</comment>
<evidence type="ECO:0000256" key="1">
    <source>
        <dbReference type="ARBA" id="ARBA00009670"/>
    </source>
</evidence>
<evidence type="ECO:0000313" key="7">
    <source>
        <dbReference type="Proteomes" id="UP000043764"/>
    </source>
</evidence>
<dbReference type="Proteomes" id="UP000043764">
    <property type="component" value="Unassembled WGS sequence"/>
</dbReference>
<dbReference type="GO" id="GO:0006744">
    <property type="term" value="P:ubiquinone biosynthetic process"/>
    <property type="evidence" value="ECO:0007669"/>
    <property type="project" value="TreeGrafter"/>
</dbReference>
<dbReference type="InterPro" id="IPR034646">
    <property type="entry name" value="ADCK3_dom"/>
</dbReference>
<dbReference type="PANTHER" id="PTHR43851">
    <property type="match status" value="1"/>
</dbReference>
<keyword evidence="4" id="KW-0067">ATP-binding</keyword>
<name>A0A0H5CYS2_9RHOB</name>
<dbReference type="InterPro" id="IPR051409">
    <property type="entry name" value="Atypical_kinase_ADCK"/>
</dbReference>
<proteinExistence type="inferred from homology"/>
<reference evidence="7" key="1">
    <citation type="submission" date="2015-05" db="EMBL/GenBank/DDBJ databases">
        <authorList>
            <person name="Rodrigo-Torres Lidia"/>
            <person name="Arahal R.David."/>
        </authorList>
    </citation>
    <scope>NUCLEOTIDE SEQUENCE [LARGE SCALE GENOMIC DNA]</scope>
    <source>
        <strain evidence="7">CECT 7321</strain>
    </source>
</reference>
<evidence type="ECO:0000256" key="4">
    <source>
        <dbReference type="ARBA" id="ARBA00022840"/>
    </source>
</evidence>
<dbReference type="SUPFAM" id="SSF56112">
    <property type="entry name" value="Protein kinase-like (PK-like)"/>
    <property type="match status" value="1"/>
</dbReference>
<gene>
    <name evidence="6" type="primary">ubiB_1</name>
    <name evidence="6" type="ORF">NIT7321_00791</name>
</gene>
<dbReference type="RefSeq" id="WP_050672650.1">
    <property type="nucleotide sequence ID" value="NZ_CVRL01000008.1"/>
</dbReference>